<comment type="caution">
    <text evidence="2">The sequence shown here is derived from an EMBL/GenBank/DDBJ whole genome shotgun (WGS) entry which is preliminary data.</text>
</comment>
<dbReference type="AlphaFoldDB" id="T0M570"/>
<name>T0M570_COLGC</name>
<organism evidence="2 3">
    <name type="scientific">Colletotrichum gloeosporioides (strain Cg-14)</name>
    <name type="common">Anthracnose fungus</name>
    <name type="synonym">Glomerella cingulata</name>
    <dbReference type="NCBI Taxonomy" id="1237896"/>
    <lineage>
        <taxon>Eukaryota</taxon>
        <taxon>Fungi</taxon>
        <taxon>Dikarya</taxon>
        <taxon>Ascomycota</taxon>
        <taxon>Pezizomycotina</taxon>
        <taxon>Sordariomycetes</taxon>
        <taxon>Hypocreomycetidae</taxon>
        <taxon>Glomerellales</taxon>
        <taxon>Glomerellaceae</taxon>
        <taxon>Colletotrichum</taxon>
        <taxon>Colletotrichum gloeosporioides species complex</taxon>
    </lineage>
</organism>
<dbReference type="OrthoDB" id="539213at2759"/>
<dbReference type="Pfam" id="PF14420">
    <property type="entry name" value="Clr5"/>
    <property type="match status" value="1"/>
</dbReference>
<protein>
    <recommendedName>
        <fullName evidence="1">Clr5 domain-containing protein</fullName>
    </recommendedName>
</protein>
<proteinExistence type="predicted"/>
<feature type="domain" description="Clr5" evidence="1">
    <location>
        <begin position="9"/>
        <end position="61"/>
    </location>
</feature>
<evidence type="ECO:0000313" key="2">
    <source>
        <dbReference type="EMBL" id="EQB58696.1"/>
    </source>
</evidence>
<dbReference type="Proteomes" id="UP000015530">
    <property type="component" value="Unassembled WGS sequence"/>
</dbReference>
<dbReference type="PANTHER" id="PTHR38788:SF3">
    <property type="entry name" value="CLR5 DOMAIN-CONTAINING PROTEIN"/>
    <property type="match status" value="1"/>
</dbReference>
<dbReference type="STRING" id="1237896.T0M570"/>
<dbReference type="InterPro" id="IPR025676">
    <property type="entry name" value="Clr5_dom"/>
</dbReference>
<evidence type="ECO:0000259" key="1">
    <source>
        <dbReference type="Pfam" id="PF14420"/>
    </source>
</evidence>
<evidence type="ECO:0000313" key="3">
    <source>
        <dbReference type="Proteomes" id="UP000015530"/>
    </source>
</evidence>
<sequence length="331" mass="37806">MPPRRSIRDEDWECLRPTIRKLYLEEDRSLKDVLLILGTFHSFYPSKAQLEWKLKQWHFTKNMGVMDWKYVGNEIHRRKCRGKETMVFLSGIPLRTKAIKRGLSRYCYETAIEKAVDYVPEPPAPEDQPLLVCTPAPQEIRWTEADEDLLGQKNFIPAKETPEVYASAYVRRYYDEESVIEGSASNVTSEDQLLEEVEPNTDELRSSDGFSPDSEEIALNSEEVPQATAEENLSGDADKPETWLASDGSYCRVQELIEELDEPSETLLSTLDPISNLPDAYAALSEEVGLEYLPSSLSYQIRQELEGGACLEESGNDVWADEYNRFITELV</sequence>
<dbReference type="HOGENOM" id="CLU_839396_0_0_1"/>
<dbReference type="EMBL" id="AMYD01000230">
    <property type="protein sequence ID" value="EQB58696.1"/>
    <property type="molecule type" value="Genomic_DNA"/>
</dbReference>
<reference evidence="3" key="1">
    <citation type="journal article" date="2013" name="Mol. Plant Microbe Interact.">
        <title>Global aspects of pacC regulation of pathogenicity genes in Colletotrichum gloeosporioides as revealed by transcriptome analysis.</title>
        <authorList>
            <person name="Alkan N."/>
            <person name="Meng X."/>
            <person name="Friedlander G."/>
            <person name="Reuveni E."/>
            <person name="Sukno S."/>
            <person name="Sherman A."/>
            <person name="Thon M."/>
            <person name="Fluhr R."/>
            <person name="Prusky D."/>
        </authorList>
    </citation>
    <scope>NUCLEOTIDE SEQUENCE [LARGE SCALE GENOMIC DNA]</scope>
    <source>
        <strain evidence="3">Cg-14</strain>
    </source>
</reference>
<gene>
    <name evidence="2" type="ORF">CGLO_01026</name>
</gene>
<dbReference type="PANTHER" id="PTHR38788">
    <property type="entry name" value="CLR5 DOMAIN-CONTAINING PROTEIN"/>
    <property type="match status" value="1"/>
</dbReference>
<accession>T0M570</accession>